<organism evidence="1 2">
    <name type="scientific">Populus alba x Populus x berolinensis</name>
    <dbReference type="NCBI Taxonomy" id="444605"/>
    <lineage>
        <taxon>Eukaryota</taxon>
        <taxon>Viridiplantae</taxon>
        <taxon>Streptophyta</taxon>
        <taxon>Embryophyta</taxon>
        <taxon>Tracheophyta</taxon>
        <taxon>Spermatophyta</taxon>
        <taxon>Magnoliopsida</taxon>
        <taxon>eudicotyledons</taxon>
        <taxon>Gunneridae</taxon>
        <taxon>Pentapetalae</taxon>
        <taxon>rosids</taxon>
        <taxon>fabids</taxon>
        <taxon>Malpighiales</taxon>
        <taxon>Salicaceae</taxon>
        <taxon>Saliceae</taxon>
        <taxon>Populus</taxon>
    </lineage>
</organism>
<evidence type="ECO:0000313" key="2">
    <source>
        <dbReference type="Proteomes" id="UP001164929"/>
    </source>
</evidence>
<reference evidence="1" key="1">
    <citation type="journal article" date="2023" name="Mol. Ecol. Resour.">
        <title>Chromosome-level genome assembly of a triploid poplar Populus alba 'Berolinensis'.</title>
        <authorList>
            <person name="Chen S."/>
            <person name="Yu Y."/>
            <person name="Wang X."/>
            <person name="Wang S."/>
            <person name="Zhang T."/>
            <person name="Zhou Y."/>
            <person name="He R."/>
            <person name="Meng N."/>
            <person name="Wang Y."/>
            <person name="Liu W."/>
            <person name="Liu Z."/>
            <person name="Liu J."/>
            <person name="Guo Q."/>
            <person name="Huang H."/>
            <person name="Sederoff R.R."/>
            <person name="Wang G."/>
            <person name="Qu G."/>
            <person name="Chen S."/>
        </authorList>
    </citation>
    <scope>NUCLEOTIDE SEQUENCE</scope>
    <source>
        <strain evidence="1">SC-2020</strain>
    </source>
</reference>
<dbReference type="Proteomes" id="UP001164929">
    <property type="component" value="Chromosome 13"/>
</dbReference>
<proteinExistence type="predicted"/>
<gene>
    <name evidence="1" type="ORF">NC653_030869</name>
</gene>
<name>A0AAD6LXI2_9ROSI</name>
<accession>A0AAD6LXI2</accession>
<keyword evidence="2" id="KW-1185">Reference proteome</keyword>
<dbReference type="EMBL" id="JAQIZT010000013">
    <property type="protein sequence ID" value="KAJ6974860.1"/>
    <property type="molecule type" value="Genomic_DNA"/>
</dbReference>
<evidence type="ECO:0000313" key="1">
    <source>
        <dbReference type="EMBL" id="KAJ6974860.1"/>
    </source>
</evidence>
<dbReference type="AlphaFoldDB" id="A0AAD6LXI2"/>
<sequence>MVNGSPTTSISKSEVELQGHPVAQQRVPSLHLQLLFRSYQPITSFYPSPLVIKITWPVELYLHLLESLFQVGSFIWSLFVLAYQKLRQESLTEEYFSNLIKKSNEELTPLMPPFLLTVNFPRVSIGFAPAKELDPSVFKAEATAGTKSFPLEEDAISNIF</sequence>
<comment type="caution">
    <text evidence="1">The sequence shown here is derived from an EMBL/GenBank/DDBJ whole genome shotgun (WGS) entry which is preliminary data.</text>
</comment>
<protein>
    <submittedName>
        <fullName evidence="1">Uncharacterized protein</fullName>
    </submittedName>
</protein>